<feature type="compositionally biased region" description="Polar residues" evidence="1">
    <location>
        <begin position="66"/>
        <end position="78"/>
    </location>
</feature>
<feature type="compositionally biased region" description="Basic and acidic residues" evidence="1">
    <location>
        <begin position="134"/>
        <end position="144"/>
    </location>
</feature>
<feature type="region of interest" description="Disordered" evidence="1">
    <location>
        <begin position="66"/>
        <end position="103"/>
    </location>
</feature>
<evidence type="ECO:0000256" key="1">
    <source>
        <dbReference type="SAM" id="MobiDB-lite"/>
    </source>
</evidence>
<reference evidence="2" key="1">
    <citation type="journal article" date="2023" name="Mol. Phylogenet. Evol.">
        <title>Genome-scale phylogeny and comparative genomics of the fungal order Sordariales.</title>
        <authorList>
            <person name="Hensen N."/>
            <person name="Bonometti L."/>
            <person name="Westerberg I."/>
            <person name="Brannstrom I.O."/>
            <person name="Guillou S."/>
            <person name="Cros-Aarteil S."/>
            <person name="Calhoun S."/>
            <person name="Haridas S."/>
            <person name="Kuo A."/>
            <person name="Mondo S."/>
            <person name="Pangilinan J."/>
            <person name="Riley R."/>
            <person name="LaButti K."/>
            <person name="Andreopoulos B."/>
            <person name="Lipzen A."/>
            <person name="Chen C."/>
            <person name="Yan M."/>
            <person name="Daum C."/>
            <person name="Ng V."/>
            <person name="Clum A."/>
            <person name="Steindorff A."/>
            <person name="Ohm R.A."/>
            <person name="Martin F."/>
            <person name="Silar P."/>
            <person name="Natvig D.O."/>
            <person name="Lalanne C."/>
            <person name="Gautier V."/>
            <person name="Ament-Velasquez S.L."/>
            <person name="Kruys A."/>
            <person name="Hutchinson M.I."/>
            <person name="Powell A.J."/>
            <person name="Barry K."/>
            <person name="Miller A.N."/>
            <person name="Grigoriev I.V."/>
            <person name="Debuchy R."/>
            <person name="Gladieux P."/>
            <person name="Hiltunen Thoren M."/>
            <person name="Johannesson H."/>
        </authorList>
    </citation>
    <scope>NUCLEOTIDE SEQUENCE</scope>
    <source>
        <strain evidence="2">CBS 757.83</strain>
    </source>
</reference>
<organism evidence="2 3">
    <name type="scientific">Parathielavia hyrcaniae</name>
    <dbReference type="NCBI Taxonomy" id="113614"/>
    <lineage>
        <taxon>Eukaryota</taxon>
        <taxon>Fungi</taxon>
        <taxon>Dikarya</taxon>
        <taxon>Ascomycota</taxon>
        <taxon>Pezizomycotina</taxon>
        <taxon>Sordariomycetes</taxon>
        <taxon>Sordariomycetidae</taxon>
        <taxon>Sordariales</taxon>
        <taxon>Chaetomiaceae</taxon>
        <taxon>Parathielavia</taxon>
    </lineage>
</organism>
<gene>
    <name evidence="2" type="ORF">N658DRAFT_235215</name>
</gene>
<feature type="compositionally biased region" description="Pro residues" evidence="1">
    <location>
        <begin position="90"/>
        <end position="102"/>
    </location>
</feature>
<protein>
    <submittedName>
        <fullName evidence="2">Uncharacterized protein</fullName>
    </submittedName>
</protein>
<comment type="caution">
    <text evidence="2">The sequence shown here is derived from an EMBL/GenBank/DDBJ whole genome shotgun (WGS) entry which is preliminary data.</text>
</comment>
<evidence type="ECO:0000313" key="2">
    <source>
        <dbReference type="EMBL" id="KAK4103911.1"/>
    </source>
</evidence>
<evidence type="ECO:0000313" key="3">
    <source>
        <dbReference type="Proteomes" id="UP001305647"/>
    </source>
</evidence>
<feature type="compositionally biased region" description="Polar residues" evidence="1">
    <location>
        <begin position="145"/>
        <end position="157"/>
    </location>
</feature>
<proteinExistence type="predicted"/>
<dbReference type="AlphaFoldDB" id="A0AAN6Q6P3"/>
<keyword evidence="3" id="KW-1185">Reference proteome</keyword>
<dbReference type="EMBL" id="MU863627">
    <property type="protein sequence ID" value="KAK4103911.1"/>
    <property type="molecule type" value="Genomic_DNA"/>
</dbReference>
<dbReference type="Proteomes" id="UP001305647">
    <property type="component" value="Unassembled WGS sequence"/>
</dbReference>
<reference evidence="2" key="2">
    <citation type="submission" date="2023-05" db="EMBL/GenBank/DDBJ databases">
        <authorList>
            <consortium name="Lawrence Berkeley National Laboratory"/>
            <person name="Steindorff A."/>
            <person name="Hensen N."/>
            <person name="Bonometti L."/>
            <person name="Westerberg I."/>
            <person name="Brannstrom I.O."/>
            <person name="Guillou S."/>
            <person name="Cros-Aarteil S."/>
            <person name="Calhoun S."/>
            <person name="Haridas S."/>
            <person name="Kuo A."/>
            <person name="Mondo S."/>
            <person name="Pangilinan J."/>
            <person name="Riley R."/>
            <person name="Labutti K."/>
            <person name="Andreopoulos B."/>
            <person name="Lipzen A."/>
            <person name="Chen C."/>
            <person name="Yanf M."/>
            <person name="Daum C."/>
            <person name="Ng V."/>
            <person name="Clum A."/>
            <person name="Ohm R."/>
            <person name="Martin F."/>
            <person name="Silar P."/>
            <person name="Natvig D."/>
            <person name="Lalanne C."/>
            <person name="Gautier V."/>
            <person name="Ament-Velasquez S.L."/>
            <person name="Kruys A."/>
            <person name="Hutchinson M.I."/>
            <person name="Powell A.J."/>
            <person name="Barry K."/>
            <person name="Miller A.N."/>
            <person name="Grigoriev I.V."/>
            <person name="Debuchy R."/>
            <person name="Gladieux P."/>
            <person name="Thoren M.H."/>
            <person name="Johannesson H."/>
        </authorList>
    </citation>
    <scope>NUCLEOTIDE SEQUENCE</scope>
    <source>
        <strain evidence="2">CBS 757.83</strain>
    </source>
</reference>
<name>A0AAN6Q6P3_9PEZI</name>
<sequence>MKAQCVVTRVLQTRLMRLRRPSAWPTRHFRPHNQIRSDVTRPVNVLHLIDDSTPCFSKTLALVDQAGSSGVKSDSAQDSKAVGVTRRPAQPHPASFPAPRTEPVPFRLLSVNGDVMAPSKACFGSKSWKKGKREGRVSNTRENKAQQCESSAMANKR</sequence>
<feature type="region of interest" description="Disordered" evidence="1">
    <location>
        <begin position="122"/>
        <end position="157"/>
    </location>
</feature>
<accession>A0AAN6Q6P3</accession>